<gene>
    <name evidence="2" type="ORF">SOCE836_010920</name>
</gene>
<dbReference type="EMBL" id="CP012672">
    <property type="protein sequence ID" value="AUX29007.1"/>
    <property type="molecule type" value="Genomic_DNA"/>
</dbReference>
<feature type="region of interest" description="Disordered" evidence="1">
    <location>
        <begin position="20"/>
        <end position="225"/>
    </location>
</feature>
<evidence type="ECO:0000256" key="1">
    <source>
        <dbReference type="SAM" id="MobiDB-lite"/>
    </source>
</evidence>
<evidence type="ECO:0000313" key="2">
    <source>
        <dbReference type="EMBL" id="AUX29007.1"/>
    </source>
</evidence>
<sequence length="225" mass="24652">MRRKSSACGALFVEPLHALDEDAGQHAEQRPVLGEPAPPRKRKRQHPRTVRHLGQDVLDQVRRRGTDASAQTRRAETASFTAEGHQPTLFAALAPEPREPAAEQPAVEVGRGRGRRRPAWTRRPGWFRVTRRRTRRDRGSGTRRSCSQGSATSRPPRRAGAGSAPSRSTSRSSGMTSPPSTTPSRSSSSSARTPATTPTAPGRPGPRQASRCTLPRRSAIRYRAY</sequence>
<organism evidence="2 3">
    <name type="scientific">Sorangium cellulosum</name>
    <name type="common">Polyangium cellulosum</name>
    <dbReference type="NCBI Taxonomy" id="56"/>
    <lineage>
        <taxon>Bacteria</taxon>
        <taxon>Pseudomonadati</taxon>
        <taxon>Myxococcota</taxon>
        <taxon>Polyangia</taxon>
        <taxon>Polyangiales</taxon>
        <taxon>Polyangiaceae</taxon>
        <taxon>Sorangium</taxon>
    </lineage>
</organism>
<dbReference type="AlphaFoldDB" id="A0A4P2QGF4"/>
<accession>A0A4P2QGF4</accession>
<proteinExistence type="predicted"/>
<reference evidence="2 3" key="1">
    <citation type="submission" date="2015-09" db="EMBL/GenBank/DDBJ databases">
        <title>Sorangium comparison.</title>
        <authorList>
            <person name="Zaburannyi N."/>
            <person name="Bunk B."/>
            <person name="Overmann J."/>
            <person name="Mueller R."/>
        </authorList>
    </citation>
    <scope>NUCLEOTIDE SEQUENCE [LARGE SCALE GENOMIC DNA]</scope>
    <source>
        <strain evidence="2 3">So ce836</strain>
    </source>
</reference>
<feature type="compositionally biased region" description="Basic and acidic residues" evidence="1">
    <location>
        <begin position="20"/>
        <end position="29"/>
    </location>
</feature>
<feature type="compositionally biased region" description="Low complexity" evidence="1">
    <location>
        <begin position="158"/>
        <end position="207"/>
    </location>
</feature>
<feature type="compositionally biased region" description="Basic residues" evidence="1">
    <location>
        <begin position="39"/>
        <end position="51"/>
    </location>
</feature>
<name>A0A4P2QGF4_SORCE</name>
<evidence type="ECO:0000313" key="3">
    <source>
        <dbReference type="Proteomes" id="UP000295497"/>
    </source>
</evidence>
<dbReference type="Proteomes" id="UP000295497">
    <property type="component" value="Chromosome"/>
</dbReference>
<protein>
    <submittedName>
        <fullName evidence="2">Uncharacterized protein</fullName>
    </submittedName>
</protein>